<sequence length="288" mass="30085">MASAILILAPAAPCLAASRPLAALLSTTPADSLGGPLARLEASAAEPLSGAEAALTLGALHFARGEYREAVTAYARAAARLDPARKAEARYWAGLAWLGLGEPTQARASLEEVALDRSPRRVEAMLGIAQAWELSQRPERAYDALASIAEGDLGEAGAAVLERAAALAERLNRPDQARRARERLLARYPRSIEAAAARLEFAQAEASAGTGHVAVVIGSFLDLARARSLAGEARHAGFPSAQVITRGQGLAAVHVVRLGTYAGHLDARRAGDQAARALGVAYRIVRSP</sequence>
<dbReference type="PROSITE" id="PS51724">
    <property type="entry name" value="SPOR"/>
    <property type="match status" value="1"/>
</dbReference>
<keyword evidence="1" id="KW-0732">Signal</keyword>
<dbReference type="SUPFAM" id="SSF48452">
    <property type="entry name" value="TPR-like"/>
    <property type="match status" value="1"/>
</dbReference>
<gene>
    <name evidence="3" type="ORF">E6K78_02565</name>
</gene>
<evidence type="ECO:0000259" key="2">
    <source>
        <dbReference type="PROSITE" id="PS51724"/>
    </source>
</evidence>
<dbReference type="InterPro" id="IPR019734">
    <property type="entry name" value="TPR_rpt"/>
</dbReference>
<reference evidence="3 4" key="1">
    <citation type="journal article" date="2019" name="Nat. Microbiol.">
        <title>Mediterranean grassland soil C-N compound turnover is dependent on rainfall and depth, and is mediated by genomically divergent microorganisms.</title>
        <authorList>
            <person name="Diamond S."/>
            <person name="Andeer P.F."/>
            <person name="Li Z."/>
            <person name="Crits-Christoph A."/>
            <person name="Burstein D."/>
            <person name="Anantharaman K."/>
            <person name="Lane K.R."/>
            <person name="Thomas B.C."/>
            <person name="Pan C."/>
            <person name="Northen T.R."/>
            <person name="Banfield J.F."/>
        </authorList>
    </citation>
    <scope>NUCLEOTIDE SEQUENCE [LARGE SCALE GENOMIC DNA]</scope>
    <source>
        <strain evidence="3">WS_8</strain>
    </source>
</reference>
<feature type="chain" id="PRO_5021786902" evidence="1">
    <location>
        <begin position="23"/>
        <end position="288"/>
    </location>
</feature>
<accession>A0A538TWS2</accession>
<feature type="domain" description="SPOR" evidence="2">
    <location>
        <begin position="207"/>
        <end position="287"/>
    </location>
</feature>
<dbReference type="Pfam" id="PF05036">
    <property type="entry name" value="SPOR"/>
    <property type="match status" value="1"/>
</dbReference>
<dbReference type="Gene3D" id="1.25.40.10">
    <property type="entry name" value="Tetratricopeptide repeat domain"/>
    <property type="match status" value="1"/>
</dbReference>
<dbReference type="InterPro" id="IPR011990">
    <property type="entry name" value="TPR-like_helical_dom_sf"/>
</dbReference>
<comment type="caution">
    <text evidence="3">The sequence shown here is derived from an EMBL/GenBank/DDBJ whole genome shotgun (WGS) entry which is preliminary data.</text>
</comment>
<name>A0A538TWS2_UNCEI</name>
<dbReference type="Gene3D" id="3.30.70.1070">
    <property type="entry name" value="Sporulation related repeat"/>
    <property type="match status" value="1"/>
</dbReference>
<protein>
    <submittedName>
        <fullName evidence="3">SPOR domain-containing protein</fullName>
    </submittedName>
</protein>
<dbReference type="InterPro" id="IPR036680">
    <property type="entry name" value="SPOR-like_sf"/>
</dbReference>
<feature type="signal peptide" evidence="1">
    <location>
        <begin position="1"/>
        <end position="22"/>
    </location>
</feature>
<evidence type="ECO:0000313" key="3">
    <source>
        <dbReference type="EMBL" id="TMQ68041.1"/>
    </source>
</evidence>
<evidence type="ECO:0000256" key="1">
    <source>
        <dbReference type="SAM" id="SignalP"/>
    </source>
</evidence>
<dbReference type="InterPro" id="IPR007730">
    <property type="entry name" value="SPOR-like_dom"/>
</dbReference>
<dbReference type="Proteomes" id="UP000316609">
    <property type="component" value="Unassembled WGS sequence"/>
</dbReference>
<dbReference type="Pfam" id="PF13174">
    <property type="entry name" value="TPR_6"/>
    <property type="match status" value="1"/>
</dbReference>
<organism evidence="3 4">
    <name type="scientific">Eiseniibacteriota bacterium</name>
    <dbReference type="NCBI Taxonomy" id="2212470"/>
    <lineage>
        <taxon>Bacteria</taxon>
        <taxon>Candidatus Eiseniibacteriota</taxon>
    </lineage>
</organism>
<dbReference type="EMBL" id="VBOY01000018">
    <property type="protein sequence ID" value="TMQ68041.1"/>
    <property type="molecule type" value="Genomic_DNA"/>
</dbReference>
<dbReference type="AlphaFoldDB" id="A0A538TWS2"/>
<dbReference type="GO" id="GO:0042834">
    <property type="term" value="F:peptidoglycan binding"/>
    <property type="evidence" value="ECO:0007669"/>
    <property type="project" value="InterPro"/>
</dbReference>
<proteinExistence type="predicted"/>
<evidence type="ECO:0000313" key="4">
    <source>
        <dbReference type="Proteomes" id="UP000316609"/>
    </source>
</evidence>